<evidence type="ECO:0000313" key="1">
    <source>
        <dbReference type="EMBL" id="GHD37890.1"/>
    </source>
</evidence>
<protein>
    <submittedName>
        <fullName evidence="1">Uncharacterized protein</fullName>
    </submittedName>
</protein>
<gene>
    <name evidence="1" type="ORF">GCM10007147_46050</name>
</gene>
<dbReference type="EMBL" id="BMXL01000063">
    <property type="protein sequence ID" value="GHD37890.1"/>
    <property type="molecule type" value="Genomic_DNA"/>
</dbReference>
<evidence type="ECO:0000313" key="2">
    <source>
        <dbReference type="Proteomes" id="UP000654947"/>
    </source>
</evidence>
<accession>A0A918XLD1</accession>
<sequence length="64" mass="6955">MYSGGSNLNAADLGGGYQYGHRDTVMYDPDIPRSFDLMGMGTSALDTARVAARTPVLQLHFRFA</sequence>
<reference evidence="1 2" key="1">
    <citation type="journal article" date="2014" name="Int. J. Syst. Evol. Microbiol.">
        <title>Complete genome sequence of Corynebacterium casei LMG S-19264T (=DSM 44701T), isolated from a smear-ripened cheese.</title>
        <authorList>
            <consortium name="US DOE Joint Genome Institute (JGI-PGF)"/>
            <person name="Walter F."/>
            <person name="Albersmeier A."/>
            <person name="Kalinowski J."/>
            <person name="Ruckert C."/>
        </authorList>
    </citation>
    <scope>NUCLEOTIDE SEQUENCE [LARGE SCALE GENOMIC DNA]</scope>
    <source>
        <strain evidence="1 2">KCTC 19473</strain>
    </source>
</reference>
<comment type="caution">
    <text evidence="1">The sequence shown here is derived from an EMBL/GenBank/DDBJ whole genome shotgun (WGS) entry which is preliminary data.</text>
</comment>
<name>A0A918XLD1_9ACTN</name>
<dbReference type="Proteomes" id="UP000654947">
    <property type="component" value="Unassembled WGS sequence"/>
</dbReference>
<proteinExistence type="predicted"/>
<dbReference type="AlphaFoldDB" id="A0A918XLD1"/>
<keyword evidence="2" id="KW-1185">Reference proteome</keyword>
<organism evidence="1 2">
    <name type="scientific">Nocardiopsis kunsanensis</name>
    <dbReference type="NCBI Taxonomy" id="141693"/>
    <lineage>
        <taxon>Bacteria</taxon>
        <taxon>Bacillati</taxon>
        <taxon>Actinomycetota</taxon>
        <taxon>Actinomycetes</taxon>
        <taxon>Streptosporangiales</taxon>
        <taxon>Nocardiopsidaceae</taxon>
        <taxon>Nocardiopsis</taxon>
    </lineage>
</organism>